<dbReference type="SUPFAM" id="SSF53383">
    <property type="entry name" value="PLP-dependent transferases"/>
    <property type="match status" value="1"/>
</dbReference>
<dbReference type="InterPro" id="IPR015424">
    <property type="entry name" value="PyrdxlP-dep_Trfase"/>
</dbReference>
<evidence type="ECO:0000256" key="2">
    <source>
        <dbReference type="ARBA" id="ARBA00022898"/>
    </source>
</evidence>
<dbReference type="GO" id="GO:0008453">
    <property type="term" value="F:alanine-glyoxylate transaminase activity"/>
    <property type="evidence" value="ECO:0007669"/>
    <property type="project" value="TreeGrafter"/>
</dbReference>
<keyword evidence="2" id="KW-0663">Pyridoxal phosphate</keyword>
<dbReference type="GO" id="GO:0019265">
    <property type="term" value="P:glycine biosynthetic process, by transamination of glyoxylate"/>
    <property type="evidence" value="ECO:0007669"/>
    <property type="project" value="TreeGrafter"/>
</dbReference>
<evidence type="ECO:0000256" key="1">
    <source>
        <dbReference type="ARBA" id="ARBA00001933"/>
    </source>
</evidence>
<dbReference type="Gene3D" id="3.90.1150.10">
    <property type="entry name" value="Aspartate Aminotransferase, domain 1"/>
    <property type="match status" value="1"/>
</dbReference>
<protein>
    <submittedName>
        <fullName evidence="3">Uncharacterized protein</fullName>
    </submittedName>
</protein>
<comment type="cofactor">
    <cofactor evidence="1">
        <name>pyridoxal 5'-phosphate</name>
        <dbReference type="ChEBI" id="CHEBI:597326"/>
    </cofactor>
</comment>
<dbReference type="AlphaFoldDB" id="D6PD50"/>
<evidence type="ECO:0000313" key="3">
    <source>
        <dbReference type="EMBL" id="ADD93651.1"/>
    </source>
</evidence>
<reference evidence="3" key="1">
    <citation type="journal article" date="2010" name="ISME J.">
        <title>Metagenome of the Mediterranean deep chlorophyll maximum studied by direct and fosmid library 454 pyrosequencing.</title>
        <authorList>
            <person name="Ghai R."/>
            <person name="Martin-Cuadrado A.B."/>
            <person name="Molto A.G."/>
            <person name="Heredia I.G."/>
            <person name="Cabrera R."/>
            <person name="Martin J."/>
            <person name="Verdu M."/>
            <person name="Deschamps P."/>
            <person name="Moreira D."/>
            <person name="Lopez-Garcia P."/>
            <person name="Mira A."/>
            <person name="Rodriguez-Valera F."/>
        </authorList>
    </citation>
    <scope>NUCLEOTIDE SEQUENCE</scope>
</reference>
<proteinExistence type="predicted"/>
<dbReference type="InterPro" id="IPR015422">
    <property type="entry name" value="PyrdxlP-dep_Trfase_small"/>
</dbReference>
<accession>D6PD50</accession>
<dbReference type="PANTHER" id="PTHR21152">
    <property type="entry name" value="AMINOTRANSFERASE CLASS V"/>
    <property type="match status" value="1"/>
</dbReference>
<sequence>MVPPGVSFVFFNEKAKYLQNSLEMVSSYWDWRPRINPDYYYRYFGGTAPTHHLYGLNVALDMILNENIEMVWKRHEVLASAIWAAIDGWEKGGELKANIRDKNFRSNAVTSLQVQTPKGTHLRKWLQENTGLTIGIGLGMATPEDPNGDGFFRLGHMGHVNAQMIMGLIATVETAMIAVGVPHGKNAINEAASVIAKL</sequence>
<organism evidence="3">
    <name type="scientific">uncultured marine bacterium MedDCM-OCT-S04-C694</name>
    <dbReference type="NCBI Taxonomy" id="743058"/>
    <lineage>
        <taxon>Bacteria</taxon>
        <taxon>environmental samples</taxon>
    </lineage>
</organism>
<dbReference type="PANTHER" id="PTHR21152:SF40">
    <property type="entry name" value="ALANINE--GLYOXYLATE AMINOTRANSFERASE"/>
    <property type="match status" value="1"/>
</dbReference>
<dbReference type="GO" id="GO:0004760">
    <property type="term" value="F:L-serine-pyruvate transaminase activity"/>
    <property type="evidence" value="ECO:0007669"/>
    <property type="project" value="TreeGrafter"/>
</dbReference>
<name>D6PD50_9BACT</name>
<dbReference type="EMBL" id="GU942991">
    <property type="protein sequence ID" value="ADD93651.1"/>
    <property type="molecule type" value="Genomic_DNA"/>
</dbReference>